<organism evidence="3 5">
    <name type="scientific">Smittium culicis</name>
    <dbReference type="NCBI Taxonomy" id="133412"/>
    <lineage>
        <taxon>Eukaryota</taxon>
        <taxon>Fungi</taxon>
        <taxon>Fungi incertae sedis</taxon>
        <taxon>Zoopagomycota</taxon>
        <taxon>Kickxellomycotina</taxon>
        <taxon>Harpellomycetes</taxon>
        <taxon>Harpellales</taxon>
        <taxon>Legeriomycetaceae</taxon>
        <taxon>Smittium</taxon>
    </lineage>
</organism>
<dbReference type="Pfam" id="PF21018">
    <property type="entry name" value="BipA_C"/>
    <property type="match status" value="1"/>
</dbReference>
<comment type="caution">
    <text evidence="3">The sequence shown here is derived from an EMBL/GenBank/DDBJ whole genome shotgun (WGS) entry which is preliminary data.</text>
</comment>
<dbReference type="Gene3D" id="3.30.70.870">
    <property type="entry name" value="Elongation Factor G (Translational Gtpase), domain 3"/>
    <property type="match status" value="1"/>
</dbReference>
<keyword evidence="5" id="KW-1185">Reference proteome</keyword>
<dbReference type="InterPro" id="IPR000640">
    <property type="entry name" value="EFG_V-like"/>
</dbReference>
<dbReference type="GO" id="GO:0005829">
    <property type="term" value="C:cytosol"/>
    <property type="evidence" value="ECO:0007669"/>
    <property type="project" value="TreeGrafter"/>
</dbReference>
<dbReference type="InterPro" id="IPR031157">
    <property type="entry name" value="G_TR_CS"/>
</dbReference>
<dbReference type="InterPro" id="IPR042116">
    <property type="entry name" value="TypA/BipA_C"/>
</dbReference>
<feature type="domain" description="Tr-type G" evidence="2">
    <location>
        <begin position="81"/>
        <end position="287"/>
    </location>
</feature>
<dbReference type="PANTHER" id="PTHR42908:SF8">
    <property type="entry name" value="TR-TYPE G DOMAIN-CONTAINING PROTEIN"/>
    <property type="match status" value="1"/>
</dbReference>
<dbReference type="CDD" id="cd16263">
    <property type="entry name" value="BipA_III"/>
    <property type="match status" value="1"/>
</dbReference>
<dbReference type="EMBL" id="LSSN01003097">
    <property type="protein sequence ID" value="OMJ14365.1"/>
    <property type="molecule type" value="Genomic_DNA"/>
</dbReference>
<dbReference type="InterPro" id="IPR004161">
    <property type="entry name" value="EFTu-like_2"/>
</dbReference>
<protein>
    <submittedName>
        <fullName evidence="3">GTP-binding protein TypA/BipA-like protein</fullName>
    </submittedName>
</protein>
<dbReference type="CDD" id="cd01891">
    <property type="entry name" value="TypA_BipA"/>
    <property type="match status" value="1"/>
</dbReference>
<dbReference type="PANTHER" id="PTHR42908">
    <property type="entry name" value="TRANSLATION ELONGATION FACTOR-RELATED"/>
    <property type="match status" value="1"/>
</dbReference>
<dbReference type="CDD" id="cd03691">
    <property type="entry name" value="BipA_TypA_II"/>
    <property type="match status" value="1"/>
</dbReference>
<dbReference type="EMBL" id="LSSN01005935">
    <property type="protein sequence ID" value="OMJ07921.1"/>
    <property type="molecule type" value="Genomic_DNA"/>
</dbReference>
<proteinExistence type="predicted"/>
<dbReference type="GO" id="GO:1990904">
    <property type="term" value="C:ribonucleoprotein complex"/>
    <property type="evidence" value="ECO:0007669"/>
    <property type="project" value="TreeGrafter"/>
</dbReference>
<dbReference type="PROSITE" id="PS00301">
    <property type="entry name" value="G_TR_1"/>
    <property type="match status" value="1"/>
</dbReference>
<dbReference type="SUPFAM" id="SSF52540">
    <property type="entry name" value="P-loop containing nucleoside triphosphate hydrolases"/>
    <property type="match status" value="1"/>
</dbReference>
<feature type="region of interest" description="Disordered" evidence="1">
    <location>
        <begin position="696"/>
        <end position="719"/>
    </location>
</feature>
<dbReference type="FunFam" id="3.30.70.870:FF:000003">
    <property type="entry name" value="GTP-binding protein TypA"/>
    <property type="match status" value="1"/>
</dbReference>
<dbReference type="NCBIfam" id="TIGR00231">
    <property type="entry name" value="small_GTP"/>
    <property type="match status" value="1"/>
</dbReference>
<dbReference type="FunFam" id="3.40.50.300:FF:000055">
    <property type="entry name" value="GTP-binding protein TypA"/>
    <property type="match status" value="1"/>
</dbReference>
<gene>
    <name evidence="3" type="ORF">AYI70_g11885</name>
    <name evidence="4" type="ORF">AYI70_g7926</name>
</gene>
<dbReference type="Pfam" id="PF03144">
    <property type="entry name" value="GTP_EFTU_D2"/>
    <property type="match status" value="1"/>
</dbReference>
<dbReference type="STRING" id="133412.A0A1R1WZW8"/>
<dbReference type="Proteomes" id="UP000187283">
    <property type="component" value="Unassembled WGS sequence"/>
</dbReference>
<evidence type="ECO:0000256" key="1">
    <source>
        <dbReference type="SAM" id="MobiDB-lite"/>
    </source>
</evidence>
<evidence type="ECO:0000313" key="3">
    <source>
        <dbReference type="EMBL" id="OMJ07921.1"/>
    </source>
</evidence>
<dbReference type="PROSITE" id="PS51722">
    <property type="entry name" value="G_TR_2"/>
    <property type="match status" value="1"/>
</dbReference>
<reference evidence="3 5" key="1">
    <citation type="submission" date="2017-01" db="EMBL/GenBank/DDBJ databases">
        <authorList>
            <person name="Mah S.A."/>
            <person name="Swanson W.J."/>
            <person name="Moy G.W."/>
            <person name="Vacquier V.D."/>
        </authorList>
    </citation>
    <scope>NUCLEOTIDE SEQUENCE [LARGE SCALE GENOMIC DNA]</scope>
    <source>
        <strain evidence="3 5">GSMNP</strain>
    </source>
</reference>
<dbReference type="Gene3D" id="2.40.30.10">
    <property type="entry name" value="Translation factors"/>
    <property type="match status" value="1"/>
</dbReference>
<dbReference type="InterPro" id="IPR009000">
    <property type="entry name" value="Transl_B-barrel_sf"/>
</dbReference>
<dbReference type="InterPro" id="IPR027417">
    <property type="entry name" value="P-loop_NTPase"/>
</dbReference>
<dbReference type="InterPro" id="IPR006298">
    <property type="entry name" value="BipA"/>
</dbReference>
<evidence type="ECO:0000259" key="2">
    <source>
        <dbReference type="PROSITE" id="PS51722"/>
    </source>
</evidence>
<dbReference type="SUPFAM" id="SSF50447">
    <property type="entry name" value="Translation proteins"/>
    <property type="match status" value="1"/>
</dbReference>
<dbReference type="CDD" id="cd03710">
    <property type="entry name" value="BipA_TypA_C"/>
    <property type="match status" value="1"/>
</dbReference>
<dbReference type="Gene3D" id="3.40.50.300">
    <property type="entry name" value="P-loop containing nucleotide triphosphate hydrolases"/>
    <property type="match status" value="1"/>
</dbReference>
<sequence>MSFNALRTSSSSSRIAKIATKITPSAFYKSNVQSKQFSSVNRFSTPSTPIKLANFVQRNNFQLSPLTKQFHTSSKNLFSIEKIRNVGIIAHVDHGKTTMVDALLKQAGLLSSAANSKDICVMDSNELEKERGMTILSKVTSFMYKDHRINIVDTPGHADFGGEVERILSMVDGVVLVTDATEGPMAQTKFVLTKALQHKLCPIVVLNKIDRETSRPDEVDSELLELFMALDASDKQMDYPLLYASAKSGWCSESLDSAKEMIKTPPSGPHMESLLDKIIDFVPHPMKENKDFNPENPQFRMLVTQIEPNSYLGKCYLGRIESGKIKVGDAIKSLTPNFDPAETNNTAPEVGRVTKIMLKRGLEVEEIDQAIAGDIVLLSGLKNASINYTICSNDVNQPLPFVPVDPPTISMSFGVNDSPLAGKEGSMLTSTIIRDRLLKEAETNIALQISQSGSSDSFEVRGRGELQLSILIETMRREGFELSVSPPRVLLRKDPDDPHGKKIQEPIEEAVIDVDMDMAGVVIEKLTRRKAEMKKYLDVADKARLIFHIPTRGLLGYQSELKNDTRGTGALTHSFVAYEEYKGPIEKARKGSLVSTGSVGTSTSYALNLIEPRGKLFIKPGDVVYPGMIVGEYNKDQGDLEVNPTKAKQLTNIRTVHKDDKVQLTPVQPWTLEEAISYVNPGEKIEVTPTKIRLRKQELDPSKRKQLSRRSSSDLEYLQ</sequence>
<dbReference type="Pfam" id="PF00009">
    <property type="entry name" value="GTP_EFTU"/>
    <property type="match status" value="1"/>
</dbReference>
<name>A0A1R1WZW8_9FUNG</name>
<dbReference type="InterPro" id="IPR005225">
    <property type="entry name" value="Small_GTP-bd"/>
</dbReference>
<dbReference type="InterPro" id="IPR000795">
    <property type="entry name" value="T_Tr_GTP-bd_dom"/>
</dbReference>
<dbReference type="GO" id="GO:0003924">
    <property type="term" value="F:GTPase activity"/>
    <property type="evidence" value="ECO:0007669"/>
    <property type="project" value="InterPro"/>
</dbReference>
<dbReference type="InterPro" id="IPR035651">
    <property type="entry name" value="BipA_V"/>
</dbReference>
<dbReference type="Pfam" id="PF00679">
    <property type="entry name" value="EFG_C"/>
    <property type="match status" value="1"/>
</dbReference>
<dbReference type="Gene3D" id="3.30.70.240">
    <property type="match status" value="1"/>
</dbReference>
<dbReference type="NCBIfam" id="TIGR01394">
    <property type="entry name" value="TypA_BipA"/>
    <property type="match status" value="1"/>
</dbReference>
<dbReference type="Gene3D" id="2.40.50.250">
    <property type="entry name" value="bipa protein"/>
    <property type="match status" value="1"/>
</dbReference>
<dbReference type="SUPFAM" id="SSF54980">
    <property type="entry name" value="EF-G C-terminal domain-like"/>
    <property type="match status" value="2"/>
</dbReference>
<dbReference type="GO" id="GO:0005525">
    <property type="term" value="F:GTP binding"/>
    <property type="evidence" value="ECO:0007669"/>
    <property type="project" value="InterPro"/>
</dbReference>
<dbReference type="FunFam" id="3.30.70.240:FF:000002">
    <property type="entry name" value="GTP-binding protein TypA"/>
    <property type="match status" value="1"/>
</dbReference>
<dbReference type="PRINTS" id="PR00315">
    <property type="entry name" value="ELONGATNFCT"/>
</dbReference>
<evidence type="ECO:0000313" key="5">
    <source>
        <dbReference type="Proteomes" id="UP000187283"/>
    </source>
</evidence>
<evidence type="ECO:0000313" key="4">
    <source>
        <dbReference type="EMBL" id="OMJ14365.1"/>
    </source>
</evidence>
<dbReference type="InterPro" id="IPR047042">
    <property type="entry name" value="BipA_II"/>
</dbReference>
<accession>A0A1R1WZW8</accession>
<dbReference type="InterPro" id="IPR047043">
    <property type="entry name" value="BipA_III"/>
</dbReference>
<dbReference type="OrthoDB" id="364892at2759"/>
<dbReference type="InterPro" id="IPR047041">
    <property type="entry name" value="BipA_GTP-bd_dom"/>
</dbReference>
<dbReference type="InterPro" id="IPR035647">
    <property type="entry name" value="EFG_III/V"/>
</dbReference>
<dbReference type="AlphaFoldDB" id="A0A1R1WZW8"/>
<dbReference type="InterPro" id="IPR048876">
    <property type="entry name" value="BipA_C"/>
</dbReference>